<dbReference type="SUPFAM" id="SSF46565">
    <property type="entry name" value="Chaperone J-domain"/>
    <property type="match status" value="1"/>
</dbReference>
<proteinExistence type="predicted"/>
<keyword evidence="5" id="KW-1185">Reference proteome</keyword>
<keyword evidence="2" id="KW-0472">Membrane</keyword>
<dbReference type="PANTHER" id="PTHR44145:SF3">
    <property type="entry name" value="DNAJ HOMOLOG SUBFAMILY A MEMBER 3, MITOCHONDRIAL"/>
    <property type="match status" value="1"/>
</dbReference>
<evidence type="ECO:0000256" key="2">
    <source>
        <dbReference type="SAM" id="Phobius"/>
    </source>
</evidence>
<dbReference type="STRING" id="6573.A0A210QGL4"/>
<organism evidence="4 5">
    <name type="scientific">Mizuhopecten yessoensis</name>
    <name type="common">Japanese scallop</name>
    <name type="synonym">Patinopecten yessoensis</name>
    <dbReference type="NCBI Taxonomy" id="6573"/>
    <lineage>
        <taxon>Eukaryota</taxon>
        <taxon>Metazoa</taxon>
        <taxon>Spiralia</taxon>
        <taxon>Lophotrochozoa</taxon>
        <taxon>Mollusca</taxon>
        <taxon>Bivalvia</taxon>
        <taxon>Autobranchia</taxon>
        <taxon>Pteriomorphia</taxon>
        <taxon>Pectinida</taxon>
        <taxon>Pectinoidea</taxon>
        <taxon>Pectinidae</taxon>
        <taxon>Mizuhopecten</taxon>
    </lineage>
</organism>
<feature type="domain" description="J" evidence="3">
    <location>
        <begin position="45"/>
        <end position="110"/>
    </location>
</feature>
<gene>
    <name evidence="4" type="ORF">KP79_PYT20358</name>
</gene>
<comment type="caution">
    <text evidence="4">The sequence shown here is derived from an EMBL/GenBank/DDBJ whole genome shotgun (WGS) entry which is preliminary data.</text>
</comment>
<evidence type="ECO:0000256" key="1">
    <source>
        <dbReference type="ARBA" id="ARBA00023186"/>
    </source>
</evidence>
<dbReference type="Proteomes" id="UP000242188">
    <property type="component" value="Unassembled WGS sequence"/>
</dbReference>
<dbReference type="InterPro" id="IPR036869">
    <property type="entry name" value="J_dom_sf"/>
</dbReference>
<accession>A0A210QGL4</accession>
<dbReference type="PROSITE" id="PS50076">
    <property type="entry name" value="DNAJ_2"/>
    <property type="match status" value="1"/>
</dbReference>
<reference evidence="4 5" key="1">
    <citation type="journal article" date="2017" name="Nat. Ecol. Evol.">
        <title>Scallop genome provides insights into evolution of bilaterian karyotype and development.</title>
        <authorList>
            <person name="Wang S."/>
            <person name="Zhang J."/>
            <person name="Jiao W."/>
            <person name="Li J."/>
            <person name="Xun X."/>
            <person name="Sun Y."/>
            <person name="Guo X."/>
            <person name="Huan P."/>
            <person name="Dong B."/>
            <person name="Zhang L."/>
            <person name="Hu X."/>
            <person name="Sun X."/>
            <person name="Wang J."/>
            <person name="Zhao C."/>
            <person name="Wang Y."/>
            <person name="Wang D."/>
            <person name="Huang X."/>
            <person name="Wang R."/>
            <person name="Lv J."/>
            <person name="Li Y."/>
            <person name="Zhang Z."/>
            <person name="Liu B."/>
            <person name="Lu W."/>
            <person name="Hui Y."/>
            <person name="Liang J."/>
            <person name="Zhou Z."/>
            <person name="Hou R."/>
            <person name="Li X."/>
            <person name="Liu Y."/>
            <person name="Li H."/>
            <person name="Ning X."/>
            <person name="Lin Y."/>
            <person name="Zhao L."/>
            <person name="Xing Q."/>
            <person name="Dou J."/>
            <person name="Li Y."/>
            <person name="Mao J."/>
            <person name="Guo H."/>
            <person name="Dou H."/>
            <person name="Li T."/>
            <person name="Mu C."/>
            <person name="Jiang W."/>
            <person name="Fu Q."/>
            <person name="Fu X."/>
            <person name="Miao Y."/>
            <person name="Liu J."/>
            <person name="Yu Q."/>
            <person name="Li R."/>
            <person name="Liao H."/>
            <person name="Li X."/>
            <person name="Kong Y."/>
            <person name="Jiang Z."/>
            <person name="Chourrout D."/>
            <person name="Li R."/>
            <person name="Bao Z."/>
        </authorList>
    </citation>
    <scope>NUCLEOTIDE SEQUENCE [LARGE SCALE GENOMIC DNA]</scope>
    <source>
        <strain evidence="4 5">PY_sf001</strain>
    </source>
</reference>
<protein>
    <submittedName>
        <fullName evidence="4">Chaperone protein DnaJ</fullName>
    </submittedName>
</protein>
<dbReference type="AlphaFoldDB" id="A0A210QGL4"/>
<evidence type="ECO:0000313" key="4">
    <source>
        <dbReference type="EMBL" id="OWF47895.1"/>
    </source>
</evidence>
<evidence type="ECO:0000313" key="5">
    <source>
        <dbReference type="Proteomes" id="UP000242188"/>
    </source>
</evidence>
<dbReference type="PANTHER" id="PTHR44145">
    <property type="entry name" value="DNAJ HOMOLOG SUBFAMILY A MEMBER 3, MITOCHONDRIAL"/>
    <property type="match status" value="1"/>
</dbReference>
<feature type="transmembrane region" description="Helical" evidence="2">
    <location>
        <begin position="171"/>
        <end position="188"/>
    </location>
</feature>
<sequence length="231" mass="27464">MRCVLLSSRLGWMTRSCLFYRSNPIRRTQAAYATRFKRHQVVTISHYDTLEVSHDASPKEIKDAFITLSKRYHPDVNTGDPTATARITAINEAYSCLSDENLREIYNQVTFESVFEEDDYYVPERYENERDEDYNLRFKQEHAVAWYLHTLRERTPNVAHARRMFIKDMKILVAIMIALHVLVLVSFNDDDKKLQQKSYKNSYDDFLMGYSADKKNSQFINDYFEDKYKEE</sequence>
<dbReference type="InterPro" id="IPR051938">
    <property type="entry name" value="Apopto_cytoskel_mod"/>
</dbReference>
<dbReference type="Gene3D" id="1.10.287.110">
    <property type="entry name" value="DnaJ domain"/>
    <property type="match status" value="1"/>
</dbReference>
<dbReference type="PRINTS" id="PR00625">
    <property type="entry name" value="JDOMAIN"/>
</dbReference>
<evidence type="ECO:0000259" key="3">
    <source>
        <dbReference type="PROSITE" id="PS50076"/>
    </source>
</evidence>
<dbReference type="EMBL" id="NEDP02003755">
    <property type="protein sequence ID" value="OWF47895.1"/>
    <property type="molecule type" value="Genomic_DNA"/>
</dbReference>
<dbReference type="OrthoDB" id="552049at2759"/>
<dbReference type="SMART" id="SM00271">
    <property type="entry name" value="DnaJ"/>
    <property type="match status" value="1"/>
</dbReference>
<dbReference type="CDD" id="cd06257">
    <property type="entry name" value="DnaJ"/>
    <property type="match status" value="1"/>
</dbReference>
<keyword evidence="2" id="KW-1133">Transmembrane helix</keyword>
<name>A0A210QGL4_MIZYE</name>
<keyword evidence="1" id="KW-0143">Chaperone</keyword>
<keyword evidence="2" id="KW-0812">Transmembrane</keyword>
<dbReference type="Pfam" id="PF00226">
    <property type="entry name" value="DnaJ"/>
    <property type="match status" value="1"/>
</dbReference>
<dbReference type="InterPro" id="IPR001623">
    <property type="entry name" value="DnaJ_domain"/>
</dbReference>